<evidence type="ECO:0000313" key="4">
    <source>
        <dbReference type="EMBL" id="KAI0303417.1"/>
    </source>
</evidence>
<dbReference type="Gene3D" id="3.40.1000.10">
    <property type="entry name" value="Mog1/PsbP, alpha/beta/alpha sandwich"/>
    <property type="match status" value="1"/>
</dbReference>
<name>A0AAD4QM10_9AGAM</name>
<dbReference type="GO" id="GO:0005634">
    <property type="term" value="C:nucleus"/>
    <property type="evidence" value="ECO:0007669"/>
    <property type="project" value="TreeGrafter"/>
</dbReference>
<gene>
    <name evidence="4" type="ORF">B0F90DRAFT_1626528</name>
</gene>
<dbReference type="PANTHER" id="PTHR15837:SF0">
    <property type="entry name" value="RAN GUANINE NUCLEOTIDE RELEASE FACTOR"/>
    <property type="match status" value="1"/>
</dbReference>
<evidence type="ECO:0000256" key="2">
    <source>
        <dbReference type="ARBA" id="ARBA00022448"/>
    </source>
</evidence>
<dbReference type="SUPFAM" id="SSF55724">
    <property type="entry name" value="Mog1p/PsbP-like"/>
    <property type="match status" value="1"/>
</dbReference>
<dbReference type="PANTHER" id="PTHR15837">
    <property type="entry name" value="RAN GUANINE NUCLEOTIDE RELEASE FACTOR"/>
    <property type="match status" value="1"/>
</dbReference>
<dbReference type="Proteomes" id="UP001203297">
    <property type="component" value="Unassembled WGS sequence"/>
</dbReference>
<evidence type="ECO:0000313" key="5">
    <source>
        <dbReference type="Proteomes" id="UP001203297"/>
    </source>
</evidence>
<dbReference type="AlphaFoldDB" id="A0AAD4QM10"/>
<dbReference type="InterPro" id="IPR007681">
    <property type="entry name" value="Mog1"/>
</dbReference>
<protein>
    <submittedName>
        <fullName evidence="4">Mog1p/PsbP-like protein</fullName>
    </submittedName>
</protein>
<comment type="caution">
    <text evidence="4">The sequence shown here is derived from an EMBL/GenBank/DDBJ whole genome shotgun (WGS) entry which is preliminary data.</text>
</comment>
<evidence type="ECO:0000256" key="1">
    <source>
        <dbReference type="ARBA" id="ARBA00010307"/>
    </source>
</evidence>
<keyword evidence="3" id="KW-0653">Protein transport</keyword>
<comment type="similarity">
    <text evidence="1">Belongs to the MOG1 family.</text>
</comment>
<evidence type="ECO:0000256" key="3">
    <source>
        <dbReference type="ARBA" id="ARBA00022927"/>
    </source>
</evidence>
<sequence>MRNLKKKALFGGAITAEFPEDFIDVSRLRQVPDNQEVYLSRDLDVSIVLETLERVPPSDSTEAATFHFDSIAQDNEALSSSIDEILTIPNDRGDKTPSVTILRGRQGVKKFNRSSEDDVRIFLALYRVEEKGVDLVLSLNFPINLHDGVIRGEEQYMFADQVFRSIATSLHIINFDLFA</sequence>
<organism evidence="4 5">
    <name type="scientific">Multifurca ochricompacta</name>
    <dbReference type="NCBI Taxonomy" id="376703"/>
    <lineage>
        <taxon>Eukaryota</taxon>
        <taxon>Fungi</taxon>
        <taxon>Dikarya</taxon>
        <taxon>Basidiomycota</taxon>
        <taxon>Agaricomycotina</taxon>
        <taxon>Agaricomycetes</taxon>
        <taxon>Russulales</taxon>
        <taxon>Russulaceae</taxon>
        <taxon>Multifurca</taxon>
    </lineage>
</organism>
<dbReference type="GO" id="GO:0005085">
    <property type="term" value="F:guanyl-nucleotide exchange factor activity"/>
    <property type="evidence" value="ECO:0007669"/>
    <property type="project" value="TreeGrafter"/>
</dbReference>
<keyword evidence="5" id="KW-1185">Reference proteome</keyword>
<keyword evidence="2" id="KW-0813">Transport</keyword>
<accession>A0AAD4QM10</accession>
<dbReference type="GO" id="GO:0031267">
    <property type="term" value="F:small GTPase binding"/>
    <property type="evidence" value="ECO:0007669"/>
    <property type="project" value="TreeGrafter"/>
</dbReference>
<dbReference type="Pfam" id="PF04603">
    <property type="entry name" value="Mog1"/>
    <property type="match status" value="1"/>
</dbReference>
<dbReference type="EMBL" id="WTXG01000009">
    <property type="protein sequence ID" value="KAI0303417.1"/>
    <property type="molecule type" value="Genomic_DNA"/>
</dbReference>
<proteinExistence type="inferred from homology"/>
<reference evidence="4" key="1">
    <citation type="journal article" date="2022" name="New Phytol.">
        <title>Evolutionary transition to the ectomycorrhizal habit in the genomes of a hyperdiverse lineage of mushroom-forming fungi.</title>
        <authorList>
            <person name="Looney B."/>
            <person name="Miyauchi S."/>
            <person name="Morin E."/>
            <person name="Drula E."/>
            <person name="Courty P.E."/>
            <person name="Kohler A."/>
            <person name="Kuo A."/>
            <person name="LaButti K."/>
            <person name="Pangilinan J."/>
            <person name="Lipzen A."/>
            <person name="Riley R."/>
            <person name="Andreopoulos W."/>
            <person name="He G."/>
            <person name="Johnson J."/>
            <person name="Nolan M."/>
            <person name="Tritt A."/>
            <person name="Barry K.W."/>
            <person name="Grigoriev I.V."/>
            <person name="Nagy L.G."/>
            <person name="Hibbett D."/>
            <person name="Henrissat B."/>
            <person name="Matheny P.B."/>
            <person name="Labbe J."/>
            <person name="Martin F.M."/>
        </authorList>
    </citation>
    <scope>NUCLEOTIDE SEQUENCE</scope>
    <source>
        <strain evidence="4">BPL690</strain>
    </source>
</reference>
<dbReference type="InterPro" id="IPR016123">
    <property type="entry name" value="Mog1/PsbP_a/b/a-sand"/>
</dbReference>
<dbReference type="GO" id="GO:0006606">
    <property type="term" value="P:protein import into nucleus"/>
    <property type="evidence" value="ECO:0007669"/>
    <property type="project" value="TreeGrafter"/>
</dbReference>